<gene>
    <name evidence="1" type="ORF">CLUMA_CG002827</name>
</gene>
<dbReference type="EMBL" id="CVRI01000010">
    <property type="protein sequence ID" value="CRK89014.1"/>
    <property type="molecule type" value="Genomic_DNA"/>
</dbReference>
<dbReference type="AlphaFoldDB" id="A0A1J1HRB5"/>
<name>A0A1J1HRB5_9DIPT</name>
<keyword evidence="2" id="KW-1185">Reference proteome</keyword>
<evidence type="ECO:0000313" key="2">
    <source>
        <dbReference type="Proteomes" id="UP000183832"/>
    </source>
</evidence>
<evidence type="ECO:0000313" key="1">
    <source>
        <dbReference type="EMBL" id="CRK89014.1"/>
    </source>
</evidence>
<proteinExistence type="predicted"/>
<accession>A0A1J1HRB5</accession>
<dbReference type="Proteomes" id="UP000183832">
    <property type="component" value="Unassembled WGS sequence"/>
</dbReference>
<reference evidence="1 2" key="1">
    <citation type="submission" date="2015-04" db="EMBL/GenBank/DDBJ databases">
        <authorList>
            <person name="Syromyatnikov M.Y."/>
            <person name="Popov V.N."/>
        </authorList>
    </citation>
    <scope>NUCLEOTIDE SEQUENCE [LARGE SCALE GENOMIC DNA]</scope>
</reference>
<organism evidence="1 2">
    <name type="scientific">Clunio marinus</name>
    <dbReference type="NCBI Taxonomy" id="568069"/>
    <lineage>
        <taxon>Eukaryota</taxon>
        <taxon>Metazoa</taxon>
        <taxon>Ecdysozoa</taxon>
        <taxon>Arthropoda</taxon>
        <taxon>Hexapoda</taxon>
        <taxon>Insecta</taxon>
        <taxon>Pterygota</taxon>
        <taxon>Neoptera</taxon>
        <taxon>Endopterygota</taxon>
        <taxon>Diptera</taxon>
        <taxon>Nematocera</taxon>
        <taxon>Chironomoidea</taxon>
        <taxon>Chironomidae</taxon>
        <taxon>Clunio</taxon>
    </lineage>
</organism>
<sequence length="100" mass="11550">MLLDINELETIKKNIHTMSCVLLLHSIENDIVNDVIMKEKNEKEDLKKITLTVVVVDERTSIDAIHAKVDVTLSSKMMSQITTIKWLLCPHHRFLSSFFN</sequence>
<protein>
    <submittedName>
        <fullName evidence="1">CLUMA_CG002827, isoform A</fullName>
    </submittedName>
</protein>